<name>A0A387HPL6_9ACTN</name>
<dbReference type="Pfam" id="PF03364">
    <property type="entry name" value="Polyketide_cyc"/>
    <property type="match status" value="1"/>
</dbReference>
<evidence type="ECO:0000313" key="2">
    <source>
        <dbReference type="EMBL" id="AYG82972.1"/>
    </source>
</evidence>
<sequence length="277" mass="30293">MSTSTTDREIHRTRAGIEIDAPADTVYRALTEVADWPLLYPWIAYTEVLTQRGQDDEVKFWAVRPGPEGGLRVWTSRRTLDPVALRMDFTQQGSVGPIKELGGTWDFLPRPDGGCRVVSGHWFTTDADPQETAGELDRHGGLQMSTLKSKTEQPRSLTSDVIRVEDSVVVAGSVAEAHARLLAALPAREGEESAWFGTQDGVRSVQIEHGGHTLVQKPLTAPEPAELYRRRWRLAAAPDGGVLVRADVLAVASTGRDRVLERATADVRAALALAGQR</sequence>
<dbReference type="SUPFAM" id="SSF55961">
    <property type="entry name" value="Bet v1-like"/>
    <property type="match status" value="1"/>
</dbReference>
<evidence type="ECO:0000313" key="3">
    <source>
        <dbReference type="Proteomes" id="UP000271554"/>
    </source>
</evidence>
<reference evidence="2 3" key="1">
    <citation type="submission" date="2018-10" db="EMBL/GenBank/DDBJ databases">
        <title>Relationship between Morphology and Antimicrobial Activity in Streptomyces.</title>
        <authorList>
            <person name="Kang H.J."/>
            <person name="Kim S.B."/>
        </authorList>
    </citation>
    <scope>NUCLEOTIDE SEQUENCE [LARGE SCALE GENOMIC DNA]</scope>
    <source>
        <strain evidence="2 3">BH38</strain>
    </source>
</reference>
<protein>
    <submittedName>
        <fullName evidence="2">Polyketide cyclase</fullName>
    </submittedName>
</protein>
<organism evidence="2 3">
    <name type="scientific">Streptomyces hundungensis</name>
    <dbReference type="NCBI Taxonomy" id="1077946"/>
    <lineage>
        <taxon>Bacteria</taxon>
        <taxon>Bacillati</taxon>
        <taxon>Actinomycetota</taxon>
        <taxon>Actinomycetes</taxon>
        <taxon>Kitasatosporales</taxon>
        <taxon>Streptomycetaceae</taxon>
        <taxon>Streptomyces</taxon>
    </lineage>
</organism>
<dbReference type="RefSeq" id="WP_162952616.1">
    <property type="nucleotide sequence ID" value="NZ_CP032698.1"/>
</dbReference>
<proteinExistence type="predicted"/>
<dbReference type="AlphaFoldDB" id="A0A387HPL6"/>
<dbReference type="InterPro" id="IPR005031">
    <property type="entry name" value="COQ10_START"/>
</dbReference>
<dbReference type="Gene3D" id="3.30.530.20">
    <property type="match status" value="1"/>
</dbReference>
<feature type="domain" description="Coenzyme Q-binding protein COQ10 START" evidence="1">
    <location>
        <begin position="19"/>
        <end position="117"/>
    </location>
</feature>
<keyword evidence="3" id="KW-1185">Reference proteome</keyword>
<gene>
    <name evidence="2" type="ORF">DWB77_05164</name>
</gene>
<accession>A0A387HPL6</accession>
<evidence type="ECO:0000259" key="1">
    <source>
        <dbReference type="Pfam" id="PF03364"/>
    </source>
</evidence>
<dbReference type="EMBL" id="CP032698">
    <property type="protein sequence ID" value="AYG82972.1"/>
    <property type="molecule type" value="Genomic_DNA"/>
</dbReference>
<dbReference type="InterPro" id="IPR023393">
    <property type="entry name" value="START-like_dom_sf"/>
</dbReference>
<dbReference type="Proteomes" id="UP000271554">
    <property type="component" value="Chromosome"/>
</dbReference>
<dbReference type="KEGG" id="shun:DWB77_05164"/>